<dbReference type="EMBL" id="AAMBER010000022">
    <property type="protein sequence ID" value="EDF5515527.1"/>
    <property type="molecule type" value="Genomic_DNA"/>
</dbReference>
<dbReference type="Gene3D" id="3.10.310.10">
    <property type="entry name" value="Diaminopimelate Epimerase, Chain A, domain 1"/>
    <property type="match status" value="2"/>
</dbReference>
<dbReference type="AlphaFoldDB" id="A0A628V7N2"/>
<reference evidence="4" key="1">
    <citation type="submission" date="2019-10" db="EMBL/GenBank/DDBJ databases">
        <authorList>
            <consortium name="PulseNet: The National Subtyping Network for Foodborne Disease Surveillance"/>
            <person name="Tarr C.L."/>
            <person name="Trees E."/>
            <person name="Katz L.S."/>
            <person name="Carleton-Romer H.A."/>
            <person name="Stroika S."/>
            <person name="Kucerova Z."/>
            <person name="Roache K.F."/>
            <person name="Sabol A.L."/>
            <person name="Besser J."/>
            <person name="Gerner-Smidt P."/>
        </authorList>
    </citation>
    <scope>NUCLEOTIDE SEQUENCE</scope>
    <source>
        <strain evidence="4">PNUSAS102632</strain>
    </source>
</reference>
<evidence type="ECO:0000256" key="3">
    <source>
        <dbReference type="PIRSR" id="PIRSR016184-1"/>
    </source>
</evidence>
<dbReference type="SUPFAM" id="SSF54506">
    <property type="entry name" value="Diaminopimelate epimerase-like"/>
    <property type="match status" value="1"/>
</dbReference>
<dbReference type="GO" id="GO:0016853">
    <property type="term" value="F:isomerase activity"/>
    <property type="evidence" value="ECO:0007669"/>
    <property type="project" value="UniProtKB-KW"/>
</dbReference>
<dbReference type="InterPro" id="IPR003719">
    <property type="entry name" value="Phenazine_PhzF-like"/>
</dbReference>
<comment type="similarity">
    <text evidence="1">Belongs to the PhzF family.</text>
</comment>
<accession>A0A628V7N2</accession>
<dbReference type="PIRSF" id="PIRSF016184">
    <property type="entry name" value="PhzC_PhzF"/>
    <property type="match status" value="1"/>
</dbReference>
<protein>
    <submittedName>
        <fullName evidence="4">PhzF family isomerase</fullName>
    </submittedName>
</protein>
<gene>
    <name evidence="4" type="ORF">GB848_21605</name>
</gene>
<comment type="caution">
    <text evidence="4">The sequence shown here is derived from an EMBL/GenBank/DDBJ whole genome shotgun (WGS) entry which is preliminary data.</text>
</comment>
<organism evidence="4">
    <name type="scientific">Salmonella enterica</name>
    <name type="common">Salmonella choleraesuis</name>
    <dbReference type="NCBI Taxonomy" id="28901"/>
    <lineage>
        <taxon>Bacteria</taxon>
        <taxon>Pseudomonadati</taxon>
        <taxon>Pseudomonadota</taxon>
        <taxon>Gammaproteobacteria</taxon>
        <taxon>Enterobacterales</taxon>
        <taxon>Enterobacteriaceae</taxon>
        <taxon>Salmonella</taxon>
    </lineage>
</organism>
<evidence type="ECO:0000313" key="4">
    <source>
        <dbReference type="EMBL" id="EDF5515527.1"/>
    </source>
</evidence>
<dbReference type="GO" id="GO:0005737">
    <property type="term" value="C:cytoplasm"/>
    <property type="evidence" value="ECO:0007669"/>
    <property type="project" value="TreeGrafter"/>
</dbReference>
<sequence>MTPQIFHVDAFTTTPFTGNSAGVVLHADGLTAMQMQQIARELRHSETAFLLKPLHPGTDVHIRYFTPTTEVPICGHATIAAHYVRASVNESGNCSVSQSSAAGIHTIHVTRTEEDYSLTMEQGEIMFGEPLDASVIREIARALGLGADGIVSTLPTQIVSTGHSKVMVPLADTALLDALHPDNQALSAISSRIGCNGFFPFAILPSKSETAGRMFAPAIGIPEDPVTGNANGPLGAYLVKHELMSHDGNELTFRGYQGRQIGREGVVDVRVEIENGQPSRVLISGRAVILFRATAEFAC</sequence>
<feature type="active site" evidence="3">
    <location>
        <position position="46"/>
    </location>
</feature>
<dbReference type="NCBIfam" id="NF007625">
    <property type="entry name" value="PRK10281.1"/>
    <property type="match status" value="1"/>
</dbReference>
<evidence type="ECO:0000256" key="2">
    <source>
        <dbReference type="ARBA" id="ARBA00023235"/>
    </source>
</evidence>
<dbReference type="Pfam" id="PF02567">
    <property type="entry name" value="PhzC-PhzF"/>
    <property type="match status" value="1"/>
</dbReference>
<proteinExistence type="inferred from homology"/>
<evidence type="ECO:0000256" key="1">
    <source>
        <dbReference type="ARBA" id="ARBA00008270"/>
    </source>
</evidence>
<dbReference type="NCBIfam" id="TIGR00654">
    <property type="entry name" value="PhzF_family"/>
    <property type="match status" value="1"/>
</dbReference>
<keyword evidence="2 4" id="KW-0413">Isomerase</keyword>
<dbReference type="PANTHER" id="PTHR13774:SF39">
    <property type="entry name" value="BIOSYNTHESIS PROTEIN, PUTATIVE-RELATED"/>
    <property type="match status" value="1"/>
</dbReference>
<name>A0A628V7N2_SALER</name>
<dbReference type="PANTHER" id="PTHR13774">
    <property type="entry name" value="PHENAZINE BIOSYNTHESIS PROTEIN"/>
    <property type="match status" value="1"/>
</dbReference>